<sequence>MYNTVAIIKTDPLALTWITTCEDRTPQVILEANNNYRDPFRMPKLDQVIFRNDLTQELATDLCMQTIGEVDIVTNVAPTKAYAVQQSQFANLVSVKGNTIVTGVFNRYKQKFQDQRLRLAINYAINRYDIIKKSYNGYADLVPSLTPPWALDFPEGLTPLGFHPEEANKLLRESDWNLGETLKIASLSKYESVAQLIANQIEAHLKIPVNLYIIPTHEEIKWRKIIAEKNLNPYYDLFILDATALFLEGTPAFFHREFFGTDGALRIGPELPRFNELFNAMAAETNKELFLEKSKDVDRYVYEDTLSLFLFSPRSLYAVNKNVDFKPYITTLEFAETSVTQEHWSKQFNKFY</sequence>
<accession>A0A4Y8IEH6</accession>
<dbReference type="OrthoDB" id="9796817at2"/>
<keyword evidence="6" id="KW-1185">Reference proteome</keyword>
<evidence type="ECO:0000256" key="1">
    <source>
        <dbReference type="ARBA" id="ARBA00005695"/>
    </source>
</evidence>
<dbReference type="AlphaFoldDB" id="A0A4Y8IEH6"/>
<evidence type="ECO:0000256" key="3">
    <source>
        <dbReference type="ARBA" id="ARBA00022729"/>
    </source>
</evidence>
<dbReference type="GO" id="GO:0015833">
    <property type="term" value="P:peptide transport"/>
    <property type="evidence" value="ECO:0007669"/>
    <property type="project" value="TreeGrafter"/>
</dbReference>
<dbReference type="GO" id="GO:1904680">
    <property type="term" value="F:peptide transmembrane transporter activity"/>
    <property type="evidence" value="ECO:0007669"/>
    <property type="project" value="TreeGrafter"/>
</dbReference>
<feature type="domain" description="Solute-binding protein family 5" evidence="4">
    <location>
        <begin position="24"/>
        <end position="224"/>
    </location>
</feature>
<comment type="caution">
    <text evidence="5">The sequence shown here is derived from an EMBL/GenBank/DDBJ whole genome shotgun (WGS) entry which is preliminary data.</text>
</comment>
<gene>
    <name evidence="5" type="ORF">E3U55_13490</name>
</gene>
<dbReference type="Proteomes" id="UP000297975">
    <property type="component" value="Unassembled WGS sequence"/>
</dbReference>
<evidence type="ECO:0000259" key="4">
    <source>
        <dbReference type="Pfam" id="PF00496"/>
    </source>
</evidence>
<dbReference type="Gene3D" id="3.40.190.10">
    <property type="entry name" value="Periplasmic binding protein-like II"/>
    <property type="match status" value="1"/>
</dbReference>
<protein>
    <submittedName>
        <fullName evidence="5">ABC transporter substrate-binding protein</fullName>
    </submittedName>
</protein>
<comment type="similarity">
    <text evidence="1">Belongs to the bacterial solute-binding protein 5 family.</text>
</comment>
<dbReference type="InterPro" id="IPR000914">
    <property type="entry name" value="SBP_5_dom"/>
</dbReference>
<dbReference type="EMBL" id="SOPW01000016">
    <property type="protein sequence ID" value="TFB14636.1"/>
    <property type="molecule type" value="Genomic_DNA"/>
</dbReference>
<organism evidence="5 6">
    <name type="scientific">Filobacillus milosensis</name>
    <dbReference type="NCBI Taxonomy" id="94137"/>
    <lineage>
        <taxon>Bacteria</taxon>
        <taxon>Bacillati</taxon>
        <taxon>Bacillota</taxon>
        <taxon>Bacilli</taxon>
        <taxon>Bacillales</taxon>
        <taxon>Bacillaceae</taxon>
        <taxon>Filobacillus</taxon>
    </lineage>
</organism>
<dbReference type="Pfam" id="PF00496">
    <property type="entry name" value="SBP_bac_5"/>
    <property type="match status" value="1"/>
</dbReference>
<dbReference type="PANTHER" id="PTHR30290:SF9">
    <property type="entry name" value="OLIGOPEPTIDE-BINDING PROTEIN APPA"/>
    <property type="match status" value="1"/>
</dbReference>
<keyword evidence="3" id="KW-0732">Signal</keyword>
<evidence type="ECO:0000256" key="2">
    <source>
        <dbReference type="ARBA" id="ARBA00022448"/>
    </source>
</evidence>
<proteinExistence type="inferred from homology"/>
<dbReference type="InterPro" id="IPR039424">
    <property type="entry name" value="SBP_5"/>
</dbReference>
<evidence type="ECO:0000313" key="5">
    <source>
        <dbReference type="EMBL" id="TFB14636.1"/>
    </source>
</evidence>
<name>A0A4Y8IEH6_9BACI</name>
<dbReference type="Gene3D" id="3.10.105.10">
    <property type="entry name" value="Dipeptide-binding Protein, Domain 3"/>
    <property type="match status" value="1"/>
</dbReference>
<dbReference type="RefSeq" id="WP_134341002.1">
    <property type="nucleotide sequence ID" value="NZ_SOPW01000016.1"/>
</dbReference>
<keyword evidence="2" id="KW-0813">Transport</keyword>
<evidence type="ECO:0000313" key="6">
    <source>
        <dbReference type="Proteomes" id="UP000297975"/>
    </source>
</evidence>
<reference evidence="5 6" key="1">
    <citation type="submission" date="2019-03" db="EMBL/GenBank/DDBJ databases">
        <authorList>
            <person name="He R.-H."/>
        </authorList>
    </citation>
    <scope>NUCLEOTIDE SEQUENCE [LARGE SCALE GENOMIC DNA]</scope>
    <source>
        <strain evidence="6">SH 714</strain>
    </source>
</reference>
<dbReference type="PANTHER" id="PTHR30290">
    <property type="entry name" value="PERIPLASMIC BINDING COMPONENT OF ABC TRANSPORTER"/>
    <property type="match status" value="1"/>
</dbReference>
<dbReference type="SUPFAM" id="SSF53850">
    <property type="entry name" value="Periplasmic binding protein-like II"/>
    <property type="match status" value="1"/>
</dbReference>